<dbReference type="EMBL" id="UEGW01000001">
    <property type="protein sequence ID" value="SRX92332.1"/>
    <property type="molecule type" value="Genomic_DNA"/>
</dbReference>
<reference evidence="3 4" key="1">
    <citation type="submission" date="2018-05" db="EMBL/GenBank/DDBJ databases">
        <authorList>
            <consortium name="IHU Genomes"/>
        </authorList>
    </citation>
    <scope>NUCLEOTIDE SEQUENCE [LARGE SCALE GENOMIC DNA]</scope>
    <source>
        <strain evidence="3 4">P7336</strain>
    </source>
</reference>
<feature type="transmembrane region" description="Helical" evidence="2">
    <location>
        <begin position="243"/>
        <end position="263"/>
    </location>
</feature>
<accession>A0A375YU32</accession>
<feature type="region of interest" description="Disordered" evidence="1">
    <location>
        <begin position="1"/>
        <end position="37"/>
    </location>
</feature>
<keyword evidence="4" id="KW-1185">Reference proteome</keyword>
<dbReference type="RefSeq" id="WP_142706721.1">
    <property type="nucleotide sequence ID" value="NZ_UEGW01000001.1"/>
</dbReference>
<name>A0A375YU32_MYCSH</name>
<dbReference type="AlphaFoldDB" id="A0A375YU32"/>
<proteinExistence type="predicted"/>
<organism evidence="3 4">
    <name type="scientific">Mycobacterium shimoidei</name>
    <dbReference type="NCBI Taxonomy" id="29313"/>
    <lineage>
        <taxon>Bacteria</taxon>
        <taxon>Bacillati</taxon>
        <taxon>Actinomycetota</taxon>
        <taxon>Actinomycetes</taxon>
        <taxon>Mycobacteriales</taxon>
        <taxon>Mycobacteriaceae</taxon>
        <taxon>Mycobacterium</taxon>
    </lineage>
</organism>
<evidence type="ECO:0000256" key="2">
    <source>
        <dbReference type="SAM" id="Phobius"/>
    </source>
</evidence>
<keyword evidence="2" id="KW-1133">Transmembrane helix</keyword>
<evidence type="ECO:0000313" key="4">
    <source>
        <dbReference type="Proteomes" id="UP000252015"/>
    </source>
</evidence>
<dbReference type="Proteomes" id="UP000252015">
    <property type="component" value="Unassembled WGS sequence"/>
</dbReference>
<sequence length="284" mass="30886">MAVKPNALPADPQAVDAARSAPPIQVDPVSPPPPPQPVDVATQAQLVAEHQGAEVRRDVSGREYREARPKHWDYVSYDDQHHPMLYNPTREDFVFHYYFDGGYRDVFVPAGGQVVLNLDVRAVFPYTAVSPSYVAVGSFYGGGVPPVVYNNVTAHVVSVNRDVAVNRVVLVGHDDNAPNGQQDIFMLNDSTLAHGQIVDGRNGGTVNIATTQDLPGVGPVENGANVVNAALTTPIRHGLPMRWIVTAVGVATAGILFVIGWFWRHPRGRALPWHGTRTARWTGR</sequence>
<evidence type="ECO:0000256" key="1">
    <source>
        <dbReference type="SAM" id="MobiDB-lite"/>
    </source>
</evidence>
<gene>
    <name evidence="3" type="ORF">MSP7336_00557</name>
</gene>
<protein>
    <submittedName>
        <fullName evidence="3">Uncharacterized protein</fullName>
    </submittedName>
</protein>
<keyword evidence="2" id="KW-0812">Transmembrane</keyword>
<keyword evidence="2" id="KW-0472">Membrane</keyword>
<evidence type="ECO:0000313" key="3">
    <source>
        <dbReference type="EMBL" id="SRX92332.1"/>
    </source>
</evidence>